<evidence type="ECO:0000256" key="9">
    <source>
        <dbReference type="HAMAP-Rule" id="MF_00161"/>
    </source>
</evidence>
<accession>A0A222EP24</accession>
<dbReference type="Proteomes" id="UP000203229">
    <property type="component" value="Chromosome"/>
</dbReference>
<reference evidence="11 12" key="1">
    <citation type="submission" date="2017-07" db="EMBL/GenBank/DDBJ databases">
        <title>Complete genome sequence of Spiroplasma corruscae EC-1 (DSM 19793).</title>
        <authorList>
            <person name="Tsai Y.-M."/>
            <person name="Lo W.-S."/>
            <person name="Kuo C.-H."/>
        </authorList>
    </citation>
    <scope>NUCLEOTIDE SEQUENCE [LARGE SCALE GENOMIC DNA]</scope>
    <source>
        <strain evidence="11 12">EC-1</strain>
    </source>
</reference>
<keyword evidence="8 9" id="KW-0472">Membrane</keyword>
<keyword evidence="11" id="KW-0449">Lipoprotein</keyword>
<feature type="active site" evidence="9">
    <location>
        <position position="161"/>
    </location>
</feature>
<keyword evidence="3 9" id="KW-0645">Protease</keyword>
<keyword evidence="7 9" id="KW-1133">Transmembrane helix</keyword>
<dbReference type="EC" id="3.4.23.36" evidence="9"/>
<evidence type="ECO:0000256" key="10">
    <source>
        <dbReference type="RuleBase" id="RU004181"/>
    </source>
</evidence>
<feature type="active site" evidence="9">
    <location>
        <position position="141"/>
    </location>
</feature>
<keyword evidence="6 9" id="KW-0378">Hydrolase</keyword>
<keyword evidence="2 9" id="KW-1003">Cell membrane</keyword>
<evidence type="ECO:0000256" key="2">
    <source>
        <dbReference type="ARBA" id="ARBA00022475"/>
    </source>
</evidence>
<dbReference type="RefSeq" id="WP_094048382.1">
    <property type="nucleotide sequence ID" value="NZ_CP022535.1"/>
</dbReference>
<dbReference type="Pfam" id="PF01252">
    <property type="entry name" value="Peptidase_A8"/>
    <property type="match status" value="1"/>
</dbReference>
<evidence type="ECO:0000313" key="12">
    <source>
        <dbReference type="Proteomes" id="UP000203229"/>
    </source>
</evidence>
<dbReference type="KEGG" id="scou:SCORR_v1c02490"/>
<comment type="pathway">
    <text evidence="9">Protein modification; lipoprotein biosynthesis (signal peptide cleavage).</text>
</comment>
<name>A0A222EP24_9MOLU</name>
<dbReference type="EMBL" id="CP022535">
    <property type="protein sequence ID" value="ASP28023.1"/>
    <property type="molecule type" value="Genomic_DNA"/>
</dbReference>
<keyword evidence="12" id="KW-1185">Reference proteome</keyword>
<dbReference type="PANTHER" id="PTHR33695:SF1">
    <property type="entry name" value="LIPOPROTEIN SIGNAL PEPTIDASE"/>
    <property type="match status" value="1"/>
</dbReference>
<dbReference type="HAMAP" id="MF_00161">
    <property type="entry name" value="LspA"/>
    <property type="match status" value="1"/>
</dbReference>
<dbReference type="PRINTS" id="PR00781">
    <property type="entry name" value="LIPOSIGPTASE"/>
</dbReference>
<evidence type="ECO:0000256" key="3">
    <source>
        <dbReference type="ARBA" id="ARBA00022670"/>
    </source>
</evidence>
<protein>
    <recommendedName>
        <fullName evidence="9">Lipoprotein signal peptidase</fullName>
        <ecNumber evidence="9">3.4.23.36</ecNumber>
    </recommendedName>
    <alternativeName>
        <fullName evidence="9">Prolipoprotein signal peptidase</fullName>
    </alternativeName>
    <alternativeName>
        <fullName evidence="9">Signal peptidase II</fullName>
        <shortName evidence="9">SPase II</shortName>
    </alternativeName>
</protein>
<evidence type="ECO:0000256" key="7">
    <source>
        <dbReference type="ARBA" id="ARBA00022989"/>
    </source>
</evidence>
<proteinExistence type="inferred from homology"/>
<evidence type="ECO:0000313" key="11">
    <source>
        <dbReference type="EMBL" id="ASP28023.1"/>
    </source>
</evidence>
<dbReference type="InterPro" id="IPR001872">
    <property type="entry name" value="Peptidase_A8"/>
</dbReference>
<dbReference type="AlphaFoldDB" id="A0A222EP24"/>
<evidence type="ECO:0000256" key="8">
    <source>
        <dbReference type="ARBA" id="ARBA00023136"/>
    </source>
</evidence>
<feature type="transmembrane region" description="Helical" evidence="9">
    <location>
        <begin position="81"/>
        <end position="101"/>
    </location>
</feature>
<evidence type="ECO:0000256" key="4">
    <source>
        <dbReference type="ARBA" id="ARBA00022692"/>
    </source>
</evidence>
<feature type="transmembrane region" description="Helical" evidence="9">
    <location>
        <begin position="21"/>
        <end position="39"/>
    </location>
</feature>
<sequence>MKDKITFVTNYLKKHKYNWKFKVLICMPLISFLLFFDWISKYLIEINMKQGETRTFIKGLINFDYKINPGAAYGMNSGSPILAISIAAVVSFFILIIFIFVREKYWLIGITLMVAGSYGNLLARMWAPEEAVTGIKGGVIDFLHWDFSILGSNGYIFNLADLFVNIAVVMLVIAFVIYVVDGLMRYKYKSNTILYNEYTEYKDSLKELYLIYWAKFYKKDHEYYLKFKDYLAKRKELSNNWKALKREKVNGTKN</sequence>
<keyword evidence="5 9" id="KW-0064">Aspartyl protease</keyword>
<dbReference type="UniPathway" id="UPA00665"/>
<comment type="subcellular location">
    <subcellularLocation>
        <location evidence="9">Cell membrane</location>
        <topology evidence="9">Multi-pass membrane protein</topology>
    </subcellularLocation>
</comment>
<comment type="function">
    <text evidence="9">This protein specifically catalyzes the removal of signal peptides from prolipoproteins.</text>
</comment>
<comment type="catalytic activity">
    <reaction evidence="9">
        <text>Release of signal peptides from bacterial membrane prolipoproteins. Hydrolyzes -Xaa-Yaa-Zaa-|-(S,diacylglyceryl)Cys-, in which Xaa is hydrophobic (preferably Leu), and Yaa (Ala or Ser) and Zaa (Gly or Ala) have small, neutral side chains.</text>
        <dbReference type="EC" id="3.4.23.36"/>
    </reaction>
</comment>
<feature type="transmembrane region" description="Helical" evidence="9">
    <location>
        <begin position="155"/>
        <end position="180"/>
    </location>
</feature>
<feature type="transmembrane region" description="Helical" evidence="9">
    <location>
        <begin position="106"/>
        <end position="127"/>
    </location>
</feature>
<gene>
    <name evidence="11" type="primary">lsp</name>
    <name evidence="9" type="synonym">lspA</name>
    <name evidence="11" type="ORF">SCORR_v1c02490</name>
</gene>
<evidence type="ECO:0000256" key="1">
    <source>
        <dbReference type="ARBA" id="ARBA00006139"/>
    </source>
</evidence>
<dbReference type="OrthoDB" id="398591at2"/>
<dbReference type="GO" id="GO:0004190">
    <property type="term" value="F:aspartic-type endopeptidase activity"/>
    <property type="evidence" value="ECO:0007669"/>
    <property type="project" value="UniProtKB-UniRule"/>
</dbReference>
<dbReference type="GO" id="GO:0005886">
    <property type="term" value="C:plasma membrane"/>
    <property type="evidence" value="ECO:0007669"/>
    <property type="project" value="UniProtKB-SubCell"/>
</dbReference>
<dbReference type="GO" id="GO:0006508">
    <property type="term" value="P:proteolysis"/>
    <property type="evidence" value="ECO:0007669"/>
    <property type="project" value="UniProtKB-KW"/>
</dbReference>
<organism evidence="11 12">
    <name type="scientific">Spiroplasma corruscae</name>
    <dbReference type="NCBI Taxonomy" id="216934"/>
    <lineage>
        <taxon>Bacteria</taxon>
        <taxon>Bacillati</taxon>
        <taxon>Mycoplasmatota</taxon>
        <taxon>Mollicutes</taxon>
        <taxon>Entomoplasmatales</taxon>
        <taxon>Spiroplasmataceae</taxon>
        <taxon>Spiroplasma</taxon>
    </lineage>
</organism>
<keyword evidence="4 9" id="KW-0812">Transmembrane</keyword>
<dbReference type="PANTHER" id="PTHR33695">
    <property type="entry name" value="LIPOPROTEIN SIGNAL PEPTIDASE"/>
    <property type="match status" value="1"/>
</dbReference>
<evidence type="ECO:0000256" key="5">
    <source>
        <dbReference type="ARBA" id="ARBA00022750"/>
    </source>
</evidence>
<comment type="similarity">
    <text evidence="1 9 10">Belongs to the peptidase A8 family.</text>
</comment>
<evidence type="ECO:0000256" key="6">
    <source>
        <dbReference type="ARBA" id="ARBA00022801"/>
    </source>
</evidence>